<evidence type="ECO:0000256" key="1">
    <source>
        <dbReference type="SAM" id="MobiDB-lite"/>
    </source>
</evidence>
<gene>
    <name evidence="3" type="ORF">DFJ67_5339</name>
</gene>
<dbReference type="OrthoDB" id="9792898at2"/>
<feature type="domain" description="Putative regulatory protein FmdB zinc ribbon" evidence="2">
    <location>
        <begin position="1"/>
        <end position="41"/>
    </location>
</feature>
<sequence>MATYVYRCPSDGDFEVLVALGAAALTVPCAQCGDDARRVWSAPHLGRTPRRVSTAIEHAGRSAETPQVVSRPPGTRPAPARVPRGLPRL</sequence>
<accession>A0A3D9ZPX2</accession>
<dbReference type="AlphaFoldDB" id="A0A3D9ZPX2"/>
<keyword evidence="4" id="KW-1185">Reference proteome</keyword>
<name>A0A3D9ZPX2_9ACTN</name>
<dbReference type="InterPro" id="IPR013429">
    <property type="entry name" value="Regulatory_FmdB_Zinc_ribbon"/>
</dbReference>
<dbReference type="Pfam" id="PF09723">
    <property type="entry name" value="Zn_ribbon_8"/>
    <property type="match status" value="1"/>
</dbReference>
<feature type="region of interest" description="Disordered" evidence="1">
    <location>
        <begin position="57"/>
        <end position="89"/>
    </location>
</feature>
<reference evidence="3 4" key="1">
    <citation type="submission" date="2018-08" db="EMBL/GenBank/DDBJ databases">
        <title>Sequencing the genomes of 1000 actinobacteria strains.</title>
        <authorList>
            <person name="Klenk H.-P."/>
        </authorList>
    </citation>
    <scope>NUCLEOTIDE SEQUENCE [LARGE SCALE GENOMIC DNA]</scope>
    <source>
        <strain evidence="3 4">DSM 44099</strain>
    </source>
</reference>
<dbReference type="EMBL" id="QUMQ01000001">
    <property type="protein sequence ID" value="REF99305.1"/>
    <property type="molecule type" value="Genomic_DNA"/>
</dbReference>
<evidence type="ECO:0000313" key="3">
    <source>
        <dbReference type="EMBL" id="REF99305.1"/>
    </source>
</evidence>
<protein>
    <submittedName>
        <fullName evidence="3">Zinc ribbon protein</fullName>
    </submittedName>
</protein>
<evidence type="ECO:0000313" key="4">
    <source>
        <dbReference type="Proteomes" id="UP000256913"/>
    </source>
</evidence>
<comment type="caution">
    <text evidence="3">The sequence shown here is derived from an EMBL/GenBank/DDBJ whole genome shotgun (WGS) entry which is preliminary data.</text>
</comment>
<evidence type="ECO:0000259" key="2">
    <source>
        <dbReference type="SMART" id="SM00834"/>
    </source>
</evidence>
<proteinExistence type="predicted"/>
<organism evidence="3 4">
    <name type="scientific">Asanoa ferruginea</name>
    <dbReference type="NCBI Taxonomy" id="53367"/>
    <lineage>
        <taxon>Bacteria</taxon>
        <taxon>Bacillati</taxon>
        <taxon>Actinomycetota</taxon>
        <taxon>Actinomycetes</taxon>
        <taxon>Micromonosporales</taxon>
        <taxon>Micromonosporaceae</taxon>
        <taxon>Asanoa</taxon>
    </lineage>
</organism>
<dbReference type="SMART" id="SM00834">
    <property type="entry name" value="CxxC_CXXC_SSSS"/>
    <property type="match status" value="1"/>
</dbReference>
<dbReference type="Proteomes" id="UP000256913">
    <property type="component" value="Unassembled WGS sequence"/>
</dbReference>
<dbReference type="RefSeq" id="WP_116070494.1">
    <property type="nucleotide sequence ID" value="NZ_BONB01000002.1"/>
</dbReference>